<feature type="transmembrane region" description="Helical" evidence="2">
    <location>
        <begin position="113"/>
        <end position="130"/>
    </location>
</feature>
<sequence>MNTGNPAQAAPGPGHPPTSHSSTSPDSAPAPLKPRWMIAPVFWAGLGVVCLLAQAWVFARWAADGNFHAYPSGGYEMPRALKISTMTLEVVVAVAIIAAAVLLWWLSRKAGHVTLYTALFAGYMLCFWTNPYSGAVHHAAGHNRYSLNVVSWGSYLPGWHGPLPQIESFVLNASYPVSLIWAVIGVAVAERLRRWRPSWSRARVATLTALIIFFVDIPLETAYMRPGGWAYPRALPYLTLFEDSWYRIPLTSPFTMVVFVTMPVVLMYLYAKPGNEVWLLEGSLQLPQRVRTPIRLLAGIGFINLSMMAFQWFMVLASLVSYPAGLPSWIDRPHT</sequence>
<keyword evidence="2" id="KW-0812">Transmembrane</keyword>
<feature type="transmembrane region" description="Helical" evidence="2">
    <location>
        <begin position="41"/>
        <end position="63"/>
    </location>
</feature>
<feature type="transmembrane region" description="Helical" evidence="2">
    <location>
        <begin position="244"/>
        <end position="271"/>
    </location>
</feature>
<feature type="region of interest" description="Disordered" evidence="1">
    <location>
        <begin position="1"/>
        <end position="28"/>
    </location>
</feature>
<feature type="transmembrane region" description="Helical" evidence="2">
    <location>
        <begin position="173"/>
        <end position="192"/>
    </location>
</feature>
<evidence type="ECO:0000313" key="3">
    <source>
        <dbReference type="EMBL" id="MBA2951794.1"/>
    </source>
</evidence>
<feature type="transmembrane region" description="Helical" evidence="2">
    <location>
        <begin position="204"/>
        <end position="224"/>
    </location>
</feature>
<protein>
    <submittedName>
        <fullName evidence="3">Spirocyclase AveC family protein</fullName>
    </submittedName>
</protein>
<keyword evidence="2" id="KW-0472">Membrane</keyword>
<dbReference type="AlphaFoldDB" id="A0A7W0DV34"/>
<reference evidence="3 4" key="1">
    <citation type="submission" date="2020-07" db="EMBL/GenBank/DDBJ databases">
        <title>Streptomyces isolated from Indian soil.</title>
        <authorList>
            <person name="Mandal S."/>
            <person name="Maiti P.K."/>
        </authorList>
    </citation>
    <scope>NUCLEOTIDE SEQUENCE [LARGE SCALE GENOMIC DNA]</scope>
    <source>
        <strain evidence="3 4">PSKA28</strain>
    </source>
</reference>
<dbReference type="EMBL" id="JACEHE010000055">
    <property type="protein sequence ID" value="MBA2951794.1"/>
    <property type="molecule type" value="Genomic_DNA"/>
</dbReference>
<dbReference type="Proteomes" id="UP000545761">
    <property type="component" value="Unassembled WGS sequence"/>
</dbReference>
<keyword evidence="2" id="KW-1133">Transmembrane helix</keyword>
<gene>
    <name evidence="3" type="ORF">H1D24_40110</name>
</gene>
<feature type="transmembrane region" description="Helical" evidence="2">
    <location>
        <begin position="292"/>
        <end position="313"/>
    </location>
</feature>
<evidence type="ECO:0000256" key="1">
    <source>
        <dbReference type="SAM" id="MobiDB-lite"/>
    </source>
</evidence>
<dbReference type="Pfam" id="PF17198">
    <property type="entry name" value="AveC_like"/>
    <property type="match status" value="1"/>
</dbReference>
<feature type="transmembrane region" description="Helical" evidence="2">
    <location>
        <begin position="83"/>
        <end position="106"/>
    </location>
</feature>
<name>A0A7W0DV34_9ACTN</name>
<dbReference type="InterPro" id="IPR033459">
    <property type="entry name" value="AveC-like"/>
</dbReference>
<evidence type="ECO:0000256" key="2">
    <source>
        <dbReference type="SAM" id="Phobius"/>
    </source>
</evidence>
<comment type="caution">
    <text evidence="3">The sequence shown here is derived from an EMBL/GenBank/DDBJ whole genome shotgun (WGS) entry which is preliminary data.</text>
</comment>
<dbReference type="RefSeq" id="WP_181662704.1">
    <property type="nucleotide sequence ID" value="NZ_JACEHE010000055.1"/>
</dbReference>
<proteinExistence type="predicted"/>
<accession>A0A7W0DV34</accession>
<organism evidence="3 4">
    <name type="scientific">Streptomyces himalayensis subsp. himalayensis</name>
    <dbReference type="NCBI Taxonomy" id="2756131"/>
    <lineage>
        <taxon>Bacteria</taxon>
        <taxon>Bacillati</taxon>
        <taxon>Actinomycetota</taxon>
        <taxon>Actinomycetes</taxon>
        <taxon>Kitasatosporales</taxon>
        <taxon>Streptomycetaceae</taxon>
        <taxon>Streptomyces</taxon>
        <taxon>Streptomyces himalayensis</taxon>
    </lineage>
</organism>
<evidence type="ECO:0000313" key="4">
    <source>
        <dbReference type="Proteomes" id="UP000545761"/>
    </source>
</evidence>